<protein>
    <submittedName>
        <fullName evidence="1">Uncharacterized protein</fullName>
    </submittedName>
</protein>
<dbReference type="AlphaFoldDB" id="A0A8H6JKU4"/>
<evidence type="ECO:0000313" key="2">
    <source>
        <dbReference type="Proteomes" id="UP000652219"/>
    </source>
</evidence>
<organism evidence="1 2">
    <name type="scientific">Colletotrichum sojae</name>
    <dbReference type="NCBI Taxonomy" id="2175907"/>
    <lineage>
        <taxon>Eukaryota</taxon>
        <taxon>Fungi</taxon>
        <taxon>Dikarya</taxon>
        <taxon>Ascomycota</taxon>
        <taxon>Pezizomycotina</taxon>
        <taxon>Sordariomycetes</taxon>
        <taxon>Hypocreomycetidae</taxon>
        <taxon>Glomerellales</taxon>
        <taxon>Glomerellaceae</taxon>
        <taxon>Colletotrichum</taxon>
        <taxon>Colletotrichum orchidearum species complex</taxon>
    </lineage>
</organism>
<accession>A0A8H6JKU4</accession>
<name>A0A8H6JKU4_9PEZI</name>
<sequence>MEMFKTGDDVYHHMQRVHGTFDGVHFIDENGELIANPEEIEAQRAALEEVERRRRDSFAELNTLAMVDDTDDGRRNSNQAFS</sequence>
<proteinExistence type="predicted"/>
<dbReference type="Proteomes" id="UP000652219">
    <property type="component" value="Unassembled WGS sequence"/>
</dbReference>
<keyword evidence="2" id="KW-1185">Reference proteome</keyword>
<comment type="caution">
    <text evidence="1">The sequence shown here is derived from an EMBL/GenBank/DDBJ whole genome shotgun (WGS) entry which is preliminary data.</text>
</comment>
<gene>
    <name evidence="1" type="ORF">CSOJ01_03851</name>
</gene>
<dbReference type="EMBL" id="WIGN01000040">
    <property type="protein sequence ID" value="KAF6814840.1"/>
    <property type="molecule type" value="Genomic_DNA"/>
</dbReference>
<evidence type="ECO:0000313" key="1">
    <source>
        <dbReference type="EMBL" id="KAF6814840.1"/>
    </source>
</evidence>
<reference evidence="1 2" key="1">
    <citation type="journal article" date="2020" name="Phytopathology">
        <title>Genome Sequence Resources of Colletotrichum truncatum, C. plurivorum, C. musicola, and C. sojae: Four Species Pathogenic to Soybean (Glycine max).</title>
        <authorList>
            <person name="Rogerio F."/>
            <person name="Boufleur T.R."/>
            <person name="Ciampi-Guillardi M."/>
            <person name="Sukno S.A."/>
            <person name="Thon M.R."/>
            <person name="Massola Junior N.S."/>
            <person name="Baroncelli R."/>
        </authorList>
    </citation>
    <scope>NUCLEOTIDE SEQUENCE [LARGE SCALE GENOMIC DNA]</scope>
    <source>
        <strain evidence="1 2">LFN0009</strain>
    </source>
</reference>